<reference evidence="2 3" key="1">
    <citation type="submission" date="2016-10" db="EMBL/GenBank/DDBJ databases">
        <authorList>
            <person name="de Groot N.N."/>
        </authorList>
    </citation>
    <scope>NUCLEOTIDE SEQUENCE [LARGE SCALE GENOMIC DNA]</scope>
    <source>
        <strain>GEY</strain>
        <strain evidence="3">DSM 9560</strain>
    </source>
</reference>
<organism evidence="2 3">
    <name type="scientific">Thermoflexibacter ruber</name>
    <dbReference type="NCBI Taxonomy" id="1003"/>
    <lineage>
        <taxon>Bacteria</taxon>
        <taxon>Pseudomonadati</taxon>
        <taxon>Bacteroidota</taxon>
        <taxon>Cytophagia</taxon>
        <taxon>Cytophagales</taxon>
        <taxon>Thermoflexibacteraceae</taxon>
        <taxon>Thermoflexibacter</taxon>
    </lineage>
</organism>
<dbReference type="GO" id="GO:0051537">
    <property type="term" value="F:2 iron, 2 sulfur cluster binding"/>
    <property type="evidence" value="ECO:0007669"/>
    <property type="project" value="InterPro"/>
</dbReference>
<protein>
    <recommendedName>
        <fullName evidence="4">Rieske domain-containing protein</fullName>
    </recommendedName>
</protein>
<evidence type="ECO:0008006" key="4">
    <source>
        <dbReference type="Google" id="ProtNLM"/>
    </source>
</evidence>
<name>A0A1I2H2P4_9BACT</name>
<accession>A0A1I2H2P4</accession>
<evidence type="ECO:0000313" key="3">
    <source>
        <dbReference type="Proteomes" id="UP000199513"/>
    </source>
</evidence>
<dbReference type="STRING" id="1003.SAMN04488541_102149"/>
<dbReference type="InterPro" id="IPR036922">
    <property type="entry name" value="Rieske_2Fe-2S_sf"/>
</dbReference>
<dbReference type="RefSeq" id="WP_091545837.1">
    <property type="nucleotide sequence ID" value="NZ_FONY01000021.1"/>
</dbReference>
<proteinExistence type="predicted"/>
<evidence type="ECO:0000256" key="1">
    <source>
        <dbReference type="SAM" id="SignalP"/>
    </source>
</evidence>
<evidence type="ECO:0000313" key="2">
    <source>
        <dbReference type="EMBL" id="SFF23670.1"/>
    </source>
</evidence>
<dbReference type="AlphaFoldDB" id="A0A1I2H2P4"/>
<dbReference type="Proteomes" id="UP000199513">
    <property type="component" value="Unassembled WGS sequence"/>
</dbReference>
<keyword evidence="3" id="KW-1185">Reference proteome</keyword>
<dbReference type="Gene3D" id="2.102.10.10">
    <property type="entry name" value="Rieske [2Fe-2S] iron-sulphur domain"/>
    <property type="match status" value="1"/>
</dbReference>
<feature type="chain" id="PRO_5011452839" description="Rieske domain-containing protein" evidence="1">
    <location>
        <begin position="23"/>
        <end position="144"/>
    </location>
</feature>
<gene>
    <name evidence="2" type="ORF">SAMN04488541_102149</name>
</gene>
<sequence length="144" mass="16416">MVAFKKIGKILFLVCIISCFYACDNTPTPEPIPYRFVNKIIDLNNLAYQRLKFDGGFVYEEGGVRGIIIYRKNANVYYAFERNCPYRPYDACAQVKVDISGFFMLDECCKSYFDFEGNPTSGPAFSPMLRYRTSLAGSILTITN</sequence>
<dbReference type="OrthoDB" id="1201186at2"/>
<keyword evidence="1" id="KW-0732">Signal</keyword>
<dbReference type="EMBL" id="FONY01000021">
    <property type="protein sequence ID" value="SFF23670.1"/>
    <property type="molecule type" value="Genomic_DNA"/>
</dbReference>
<feature type="signal peptide" evidence="1">
    <location>
        <begin position="1"/>
        <end position="22"/>
    </location>
</feature>